<protein>
    <recommendedName>
        <fullName evidence="1">DUF4935 domain-containing protein</fullName>
    </recommendedName>
</protein>
<keyword evidence="3" id="KW-1185">Reference proteome</keyword>
<dbReference type="AlphaFoldDB" id="A0A1H2N8E6"/>
<comment type="caution">
    <text evidence="2">The sequence shown here is derived from an EMBL/GenBank/DDBJ whole genome shotgun (WGS) entry which is preliminary data.</text>
</comment>
<evidence type="ECO:0000313" key="3">
    <source>
        <dbReference type="Proteomes" id="UP000295254"/>
    </source>
</evidence>
<proteinExistence type="predicted"/>
<reference evidence="3" key="1">
    <citation type="journal article" date="2019" name="bioRxiv">
        <title>Bacterially produced spermidine induces plant systemic susceptibility to pathogens.</title>
        <authorList>
            <person name="Melnyk R.A."/>
            <person name="Beskrovnaya P.A."/>
            <person name="Liu Z."/>
            <person name="Song Y."/>
            <person name="Haney C.H."/>
        </authorList>
    </citation>
    <scope>NUCLEOTIDE SEQUENCE [LARGE SCALE GENOMIC DNA]</scope>
    <source>
        <strain evidence="3">Dha-51</strain>
    </source>
</reference>
<evidence type="ECO:0000259" key="1">
    <source>
        <dbReference type="Pfam" id="PF16289"/>
    </source>
</evidence>
<dbReference type="EMBL" id="RRZK01000004">
    <property type="protein sequence ID" value="TDB67597.1"/>
    <property type="molecule type" value="Genomic_DNA"/>
</dbReference>
<dbReference type="OrthoDB" id="9766796at2"/>
<dbReference type="InterPro" id="IPR032557">
    <property type="entry name" value="DUF4935"/>
</dbReference>
<feature type="domain" description="DUF4935" evidence="1">
    <location>
        <begin position="11"/>
        <end position="176"/>
    </location>
</feature>
<accession>A0A1H2N8E6</accession>
<name>A0A1H2N8E6_PSEVA</name>
<gene>
    <name evidence="2" type="ORF">EIY72_03535</name>
</gene>
<dbReference type="Pfam" id="PF16289">
    <property type="entry name" value="PIN_12"/>
    <property type="match status" value="1"/>
</dbReference>
<organism evidence="2 3">
    <name type="scientific">Pseudomonas vancouverensis</name>
    <dbReference type="NCBI Taxonomy" id="95300"/>
    <lineage>
        <taxon>Bacteria</taxon>
        <taxon>Pseudomonadati</taxon>
        <taxon>Pseudomonadota</taxon>
        <taxon>Gammaproteobacteria</taxon>
        <taxon>Pseudomonadales</taxon>
        <taxon>Pseudomonadaceae</taxon>
        <taxon>Pseudomonas</taxon>
    </lineage>
</organism>
<dbReference type="Proteomes" id="UP000295254">
    <property type="component" value="Unassembled WGS sequence"/>
</dbReference>
<dbReference type="RefSeq" id="WP_093219577.1">
    <property type="nucleotide sequence ID" value="NZ_LT629803.1"/>
</dbReference>
<sequence length="364" mass="41013">MGEEVLKSEFVFIDTSVYQKANFNFESVEMQALHNFLDEDITLLIASVTVKEVEKHIENKIRESVSALQSFQSKAMILRNSSSYEKTVFFKKIDVDGVRDELLSKFNDFKSATRVEVFSVSGSVAERVFENYFSKLPPFSNEKPKEFSDAFVLESLLERSNSLGKPIYVVSLDNDMKEFCQANPQLIYVAGLGDYLEMVSRTIAEASSRAAHQALKAVLRNFDSDVREFLNNVEFVVSTSSPNTTIEKFEFSVKNIAPKNEAVYFVDEGTAGVGVDFDFEVWTTETTLTDYVSPDSALNTLDVVERFKVQRKYKKTLEVGLSILFDELNPSDASVDDVEPVLVDDVVLSNAFESVVIERALVPR</sequence>
<evidence type="ECO:0000313" key="2">
    <source>
        <dbReference type="EMBL" id="TDB67597.1"/>
    </source>
</evidence>